<dbReference type="RefSeq" id="WP_095998696.1">
    <property type="nucleotide sequence ID" value="NZ_NSLI01000004.1"/>
</dbReference>
<dbReference type="OrthoDB" id="9805504at2"/>
<dbReference type="Proteomes" id="UP000218151">
    <property type="component" value="Unassembled WGS sequence"/>
</dbReference>
<dbReference type="PROSITE" id="PS50011">
    <property type="entry name" value="PROTEIN_KINASE_DOM"/>
    <property type="match status" value="1"/>
</dbReference>
<dbReference type="EMBL" id="NSLI01000004">
    <property type="protein sequence ID" value="PAX06871.1"/>
    <property type="molecule type" value="Genomic_DNA"/>
</dbReference>
<sequence>MRPGERVRAGGQVLVLGRSLGRGGEGEAFELEGRPDLAVKVYHEDKRATRMTKITAMVDQRLADRSSLAAFPIDLVLSAGGTFLGFTMRRVRGHQPVHRLWGPADRWATFPGATFATLVRVAANVARAVASVHYAGGVIGDINQSGVLVSDQATVALIDADSFQIRHGADRFLCGVFTEEYTPPELAGRAFGREERSRNHDAFGVAAIAFQLLFLGRRPYEGRATTPDIDLDHAVAGHRFAYSRRRDTGLTPPRHMPTLSDLPPVLADAFEDAFAPVAALGLRPRPLDWAELLAQFEGELIGCAHRAEHRFHPTAGDCTWCRVRSTTGAEMFPPAT</sequence>
<dbReference type="InterPro" id="IPR000719">
    <property type="entry name" value="Prot_kinase_dom"/>
</dbReference>
<evidence type="ECO:0000313" key="3">
    <source>
        <dbReference type="Proteomes" id="UP000218151"/>
    </source>
</evidence>
<accession>A0A2A2SCY9</accession>
<dbReference type="AlphaFoldDB" id="A0A2A2SCY9"/>
<dbReference type="Gene3D" id="1.10.510.10">
    <property type="entry name" value="Transferase(Phosphotransferase) domain 1"/>
    <property type="match status" value="1"/>
</dbReference>
<dbReference type="GO" id="GO:0004672">
    <property type="term" value="F:protein kinase activity"/>
    <property type="evidence" value="ECO:0007669"/>
    <property type="project" value="InterPro"/>
</dbReference>
<protein>
    <recommendedName>
        <fullName evidence="1">Protein kinase domain-containing protein</fullName>
    </recommendedName>
</protein>
<feature type="domain" description="Protein kinase" evidence="1">
    <location>
        <begin position="14"/>
        <end position="336"/>
    </location>
</feature>
<dbReference type="GO" id="GO:0005524">
    <property type="term" value="F:ATP binding"/>
    <property type="evidence" value="ECO:0007669"/>
    <property type="project" value="InterPro"/>
</dbReference>
<dbReference type="InterPro" id="IPR011009">
    <property type="entry name" value="Kinase-like_dom_sf"/>
</dbReference>
<organism evidence="2 3">
    <name type="scientific">Sphingomonas lenta</name>
    <dbReference type="NCBI Taxonomy" id="1141887"/>
    <lineage>
        <taxon>Bacteria</taxon>
        <taxon>Pseudomonadati</taxon>
        <taxon>Pseudomonadota</taxon>
        <taxon>Alphaproteobacteria</taxon>
        <taxon>Sphingomonadales</taxon>
        <taxon>Sphingomonadaceae</taxon>
        <taxon>Sphingomonas</taxon>
    </lineage>
</organism>
<dbReference type="SUPFAM" id="SSF56112">
    <property type="entry name" value="Protein kinase-like (PK-like)"/>
    <property type="match status" value="1"/>
</dbReference>
<keyword evidence="3" id="KW-1185">Reference proteome</keyword>
<evidence type="ECO:0000259" key="1">
    <source>
        <dbReference type="PROSITE" id="PS50011"/>
    </source>
</evidence>
<comment type="caution">
    <text evidence="2">The sequence shown here is derived from an EMBL/GenBank/DDBJ whole genome shotgun (WGS) entry which is preliminary data.</text>
</comment>
<gene>
    <name evidence="2" type="ORF">CKY28_12395</name>
</gene>
<evidence type="ECO:0000313" key="2">
    <source>
        <dbReference type="EMBL" id="PAX06871.1"/>
    </source>
</evidence>
<proteinExistence type="predicted"/>
<name>A0A2A2SCY9_9SPHN</name>
<reference evidence="3" key="1">
    <citation type="submission" date="2017-09" db="EMBL/GenBank/DDBJ databases">
        <authorList>
            <person name="Feng G."/>
            <person name="Zhu H."/>
        </authorList>
    </citation>
    <scope>NUCLEOTIDE SEQUENCE [LARGE SCALE GENOMIC DNA]</scope>
    <source>
        <strain evidence="3">1PNM-20</strain>
    </source>
</reference>